<feature type="domain" description="Alpha-L-rhamnosidase C-terminal" evidence="8">
    <location>
        <begin position="792"/>
        <end position="851"/>
    </location>
</feature>
<evidence type="ECO:0000259" key="8">
    <source>
        <dbReference type="Pfam" id="PF17390"/>
    </source>
</evidence>
<dbReference type="PANTHER" id="PTHR33307">
    <property type="entry name" value="ALPHA-RHAMNOSIDASE (EUROFUNG)"/>
    <property type="match status" value="1"/>
</dbReference>
<keyword evidence="3" id="KW-0378">Hydrolase</keyword>
<dbReference type="Proteomes" id="UP000288024">
    <property type="component" value="Unassembled WGS sequence"/>
</dbReference>
<feature type="domain" description="Alpha-L-rhamnosidase concanavalin-like" evidence="5">
    <location>
        <begin position="320"/>
        <end position="431"/>
    </location>
</feature>
<dbReference type="InterPro" id="IPR013737">
    <property type="entry name" value="Bac_rhamnosid_N"/>
</dbReference>
<dbReference type="AlphaFoldDB" id="A0A437KBP4"/>
<accession>A0A437KBP4</accession>
<dbReference type="EMBL" id="RZTZ01000004">
    <property type="protein sequence ID" value="RVT62763.1"/>
    <property type="molecule type" value="Genomic_DNA"/>
</dbReference>
<dbReference type="InterPro" id="IPR035396">
    <property type="entry name" value="Bac_rhamnosid6H"/>
</dbReference>
<sequence>MIYINGKLDNNSVDTSELIDINWSEMEIPQTGYQLIIMDENGTQVFNEEKKSNIPFVNIVVSPLEKDKERRKLILKLMIYNELDMINDYTTAFYTINKQLTNANWITRKDNPIEKEYEFYKDKPNIVLSKEFINSDDGNTFLDICGLGYYNVLINGKAINSYYLNSDVTNYDKAVYFDTYKIDDFLNSGINTITVVLANGWYNSAPILLLKKYNVRKQMSTGKPCLIAQISKVGKNGQQVITQTDSSWKSNLGNYLFDNIYIGERINFREKYPQEKWKREVDCHTVCIPGPSGSLIPSRIPKINRGKKHEPKSILKMGKGYLIEFDQIISGHFGCELTASIASDINIKYAEVLTNNELDYASSLAGYYGADATDYGYKEDSPTIQEDTLFLAKGKNEFENQFTYHSFKFAYITSNNLEAIQIENIHAYSVHTAMESSSTFTCSNKWLEELHNAAIETKLNNIHSYYEDCPRERLGYGGDIVALIESQVYSFESKLLLEKVLNDFELEQSSDGGITQTAPFMGIQTHGPSNKAGSLGWQYVYPTIIRKLMKHYGTPEQKFNKDSINKHITYLLNFDYDYIKHCCLGDWGSMETTIIKGKETPIDKEFCSAVFFLLNLQEYYLLLSELNIENTEELELIKNLSEKIADTKDNIVKDFYNEKGYFQTGSQSSYLFALKAGICPDYQLTYNQFISQIVSDNNVVKAGIFGMSWLYEIVEKKDYKYIYNWLCSREYPSYYSMLESGNGILSEYFIEDKDKFINSSKNHAMFSSYTPWFFHALLGIEISNRAKNSDKLTVNPYFPEDMEFAKGSLKTSRGEITSSWSRKPKFIEFEITVPKSIDIELGLMEKEVECVSRGFYDKYRIRYAIKGE</sequence>
<dbReference type="GO" id="GO:0005975">
    <property type="term" value="P:carbohydrate metabolic process"/>
    <property type="evidence" value="ECO:0007669"/>
    <property type="project" value="InterPro"/>
</dbReference>
<organism evidence="9 10">
    <name type="scientific">Niallia taxi</name>
    <dbReference type="NCBI Taxonomy" id="2499688"/>
    <lineage>
        <taxon>Bacteria</taxon>
        <taxon>Bacillati</taxon>
        <taxon>Bacillota</taxon>
        <taxon>Bacilli</taxon>
        <taxon>Bacillales</taxon>
        <taxon>Bacillaceae</taxon>
        <taxon>Niallia</taxon>
    </lineage>
</organism>
<dbReference type="Pfam" id="PF17390">
    <property type="entry name" value="Bac_rhamnosid_C"/>
    <property type="match status" value="1"/>
</dbReference>
<dbReference type="Gene3D" id="2.60.120.260">
    <property type="entry name" value="Galactose-binding domain-like"/>
    <property type="match status" value="2"/>
</dbReference>
<evidence type="ECO:0000256" key="3">
    <source>
        <dbReference type="ARBA" id="ARBA00022801"/>
    </source>
</evidence>
<keyword evidence="10" id="KW-1185">Reference proteome</keyword>
<dbReference type="EC" id="3.2.1.40" evidence="2"/>
<dbReference type="Gene3D" id="1.50.10.10">
    <property type="match status" value="1"/>
</dbReference>
<dbReference type="InterPro" id="IPR035398">
    <property type="entry name" value="Bac_rhamnosid_C"/>
</dbReference>
<evidence type="ECO:0000259" key="7">
    <source>
        <dbReference type="Pfam" id="PF17389"/>
    </source>
</evidence>
<evidence type="ECO:0000259" key="5">
    <source>
        <dbReference type="Pfam" id="PF05592"/>
    </source>
</evidence>
<evidence type="ECO:0000256" key="2">
    <source>
        <dbReference type="ARBA" id="ARBA00012652"/>
    </source>
</evidence>
<dbReference type="Pfam" id="PF17389">
    <property type="entry name" value="Bac_rhamnosid6H"/>
    <property type="match status" value="1"/>
</dbReference>
<feature type="domain" description="Alpha-L-rhamnosidase six-hairpin glycosidase" evidence="7">
    <location>
        <begin position="437"/>
        <end position="776"/>
    </location>
</feature>
<proteinExistence type="predicted"/>
<evidence type="ECO:0000313" key="10">
    <source>
        <dbReference type="Proteomes" id="UP000288024"/>
    </source>
</evidence>
<reference evidence="9 10" key="1">
    <citation type="submission" date="2019-01" db="EMBL/GenBank/DDBJ databases">
        <title>Bacillus sp. M5HDSG1-1, whole genome shotgun sequence.</title>
        <authorList>
            <person name="Tuo L."/>
        </authorList>
    </citation>
    <scope>NUCLEOTIDE SEQUENCE [LARGE SCALE GENOMIC DNA]</scope>
    <source>
        <strain evidence="9 10">M5HDSG1-1</strain>
    </source>
</reference>
<dbReference type="InterPro" id="IPR008928">
    <property type="entry name" value="6-hairpin_glycosidase_sf"/>
</dbReference>
<evidence type="ECO:0000313" key="9">
    <source>
        <dbReference type="EMBL" id="RVT62763.1"/>
    </source>
</evidence>
<dbReference type="SUPFAM" id="SSF48208">
    <property type="entry name" value="Six-hairpin glycosidases"/>
    <property type="match status" value="1"/>
</dbReference>
<dbReference type="Pfam" id="PF05592">
    <property type="entry name" value="Bac_rhamnosid"/>
    <property type="match status" value="1"/>
</dbReference>
<evidence type="ECO:0000256" key="1">
    <source>
        <dbReference type="ARBA" id="ARBA00001445"/>
    </source>
</evidence>
<comment type="caution">
    <text evidence="9">The sequence shown here is derived from an EMBL/GenBank/DDBJ whole genome shotgun (WGS) entry which is preliminary data.</text>
</comment>
<protein>
    <recommendedName>
        <fullName evidence="2">alpha-L-rhamnosidase</fullName>
        <ecNumber evidence="2">3.2.1.40</ecNumber>
    </recommendedName>
</protein>
<evidence type="ECO:0000259" key="6">
    <source>
        <dbReference type="Pfam" id="PF08531"/>
    </source>
</evidence>
<dbReference type="GO" id="GO:0030596">
    <property type="term" value="F:alpha-L-rhamnosidase activity"/>
    <property type="evidence" value="ECO:0007669"/>
    <property type="project" value="UniProtKB-EC"/>
</dbReference>
<dbReference type="PANTHER" id="PTHR33307:SF6">
    <property type="entry name" value="ALPHA-RHAMNOSIDASE (EUROFUNG)-RELATED"/>
    <property type="match status" value="1"/>
</dbReference>
<dbReference type="RefSeq" id="WP_127738715.1">
    <property type="nucleotide sequence ID" value="NZ_RZTZ01000004.1"/>
</dbReference>
<keyword evidence="4" id="KW-0175">Coiled coil</keyword>
<comment type="catalytic activity">
    <reaction evidence="1">
        <text>Hydrolysis of terminal non-reducing alpha-L-rhamnose residues in alpha-L-rhamnosides.</text>
        <dbReference type="EC" id="3.2.1.40"/>
    </reaction>
</comment>
<dbReference type="InterPro" id="IPR012341">
    <property type="entry name" value="6hp_glycosidase-like_sf"/>
</dbReference>
<dbReference type="Pfam" id="PF08531">
    <property type="entry name" value="Bac_rhamnosid_N"/>
    <property type="match status" value="1"/>
</dbReference>
<feature type="domain" description="Bacterial alpha-L-rhamnosidase N-terminal" evidence="6">
    <location>
        <begin position="140"/>
        <end position="279"/>
    </location>
</feature>
<feature type="coiled-coil region" evidence="4">
    <location>
        <begin position="623"/>
        <end position="650"/>
    </location>
</feature>
<dbReference type="InterPro" id="IPR008902">
    <property type="entry name" value="Rhamnosid_concanavalin"/>
</dbReference>
<dbReference type="InterPro" id="IPR016007">
    <property type="entry name" value="Alpha_rhamnosid"/>
</dbReference>
<gene>
    <name evidence="9" type="ORF">EM808_13470</name>
</gene>
<dbReference type="Gene3D" id="2.60.420.10">
    <property type="entry name" value="Maltose phosphorylase, domain 3"/>
    <property type="match status" value="1"/>
</dbReference>
<evidence type="ECO:0000256" key="4">
    <source>
        <dbReference type="SAM" id="Coils"/>
    </source>
</evidence>
<name>A0A437KBP4_9BACI</name>